<dbReference type="EMBL" id="VSWD01000010">
    <property type="protein sequence ID" value="KAK3091041.1"/>
    <property type="molecule type" value="Genomic_DNA"/>
</dbReference>
<evidence type="ECO:0000256" key="1">
    <source>
        <dbReference type="SAM" id="Phobius"/>
    </source>
</evidence>
<evidence type="ECO:0008006" key="4">
    <source>
        <dbReference type="Google" id="ProtNLM"/>
    </source>
</evidence>
<feature type="transmembrane region" description="Helical" evidence="1">
    <location>
        <begin position="338"/>
        <end position="357"/>
    </location>
</feature>
<dbReference type="InterPro" id="IPR036259">
    <property type="entry name" value="MFS_trans_sf"/>
</dbReference>
<keyword evidence="1" id="KW-0812">Transmembrane</keyword>
<feature type="transmembrane region" description="Helical" evidence="1">
    <location>
        <begin position="295"/>
        <end position="314"/>
    </location>
</feature>
<feature type="transmembrane region" description="Helical" evidence="1">
    <location>
        <begin position="378"/>
        <end position="398"/>
    </location>
</feature>
<sequence>MRDENDYSGWRKYACAGISLCECLLFCGLHYGWAPLVYVFKNEGIYGDLCEQTLNSSNLLYKNASFDHIISYSIEDCRNCSSNKNGTAISSTADHHKCKAQDDKFAMTFTVASTIVCAGCVVFGHINLKFGTRVTRILSMTIFILGALMLAFTNKEYAWLMLPGLTCLGTGGMPIFMTSVQVSNLFGKGASSFVGSLSGAFDSSAFVMLLLKIGFEHGTSRETFLIGLACLHTLVAINTFFFLPRSFITKTKLRKDIDLTIDKGENEVLTETDKKNPLADESSKPSLRDSILSPLYIMHVFWLCILQLRFYYFIGTLNPFLHKVTGRNEQLVSHFTDVFGYCILGGIFTTTFAGFVYDWQKRIFKDRKSKTSRQLLPALLPLSLGSGLSLLMSILLLIPRAEVLYLTFVVMVFMRSFLYGIGSSYLAAM</sequence>
<comment type="caution">
    <text evidence="2">The sequence shown here is derived from an EMBL/GenBank/DDBJ whole genome shotgun (WGS) entry which is preliminary data.</text>
</comment>
<dbReference type="PANTHER" id="PTHR20765:SF1">
    <property type="entry name" value="EQUILIBRATIVE NUCLEOBASE TRANSPORTER 1"/>
    <property type="match status" value="1"/>
</dbReference>
<organism evidence="2 3">
    <name type="scientific">Pinctada imbricata</name>
    <name type="common">Atlantic pearl-oyster</name>
    <name type="synonym">Pinctada martensii</name>
    <dbReference type="NCBI Taxonomy" id="66713"/>
    <lineage>
        <taxon>Eukaryota</taxon>
        <taxon>Metazoa</taxon>
        <taxon>Spiralia</taxon>
        <taxon>Lophotrochozoa</taxon>
        <taxon>Mollusca</taxon>
        <taxon>Bivalvia</taxon>
        <taxon>Autobranchia</taxon>
        <taxon>Pteriomorphia</taxon>
        <taxon>Pterioida</taxon>
        <taxon>Pterioidea</taxon>
        <taxon>Pteriidae</taxon>
        <taxon>Pinctada</taxon>
    </lineage>
</organism>
<dbReference type="PANTHER" id="PTHR20765">
    <property type="entry name" value="SOLUTE CARRIER FAMILY 43 MEMBER 3-RELATED"/>
    <property type="match status" value="1"/>
</dbReference>
<feature type="transmembrane region" description="Helical" evidence="1">
    <location>
        <begin position="134"/>
        <end position="152"/>
    </location>
</feature>
<dbReference type="Gene3D" id="1.20.1250.20">
    <property type="entry name" value="MFS general substrate transporter like domains"/>
    <property type="match status" value="1"/>
</dbReference>
<evidence type="ECO:0000313" key="3">
    <source>
        <dbReference type="Proteomes" id="UP001186944"/>
    </source>
</evidence>
<name>A0AA88XZD6_PINIB</name>
<evidence type="ECO:0000313" key="2">
    <source>
        <dbReference type="EMBL" id="KAK3091041.1"/>
    </source>
</evidence>
<keyword evidence="1" id="KW-0472">Membrane</keyword>
<feature type="transmembrane region" description="Helical" evidence="1">
    <location>
        <begin position="189"/>
        <end position="211"/>
    </location>
</feature>
<feature type="transmembrane region" description="Helical" evidence="1">
    <location>
        <begin position="223"/>
        <end position="243"/>
    </location>
</feature>
<feature type="transmembrane region" description="Helical" evidence="1">
    <location>
        <begin position="105"/>
        <end position="127"/>
    </location>
</feature>
<keyword evidence="3" id="KW-1185">Reference proteome</keyword>
<dbReference type="InterPro" id="IPR027197">
    <property type="entry name" value="SLC43A3"/>
</dbReference>
<proteinExistence type="predicted"/>
<feature type="transmembrane region" description="Helical" evidence="1">
    <location>
        <begin position="158"/>
        <end position="177"/>
    </location>
</feature>
<feature type="transmembrane region" description="Helical" evidence="1">
    <location>
        <begin position="12"/>
        <end position="33"/>
    </location>
</feature>
<dbReference type="SUPFAM" id="SSF103473">
    <property type="entry name" value="MFS general substrate transporter"/>
    <property type="match status" value="1"/>
</dbReference>
<gene>
    <name evidence="2" type="ORF">FSP39_016706</name>
</gene>
<dbReference type="AlphaFoldDB" id="A0AA88XZD6"/>
<keyword evidence="1" id="KW-1133">Transmembrane helix</keyword>
<accession>A0AA88XZD6</accession>
<dbReference type="Proteomes" id="UP001186944">
    <property type="component" value="Unassembled WGS sequence"/>
</dbReference>
<protein>
    <recommendedName>
        <fullName evidence="4">Solute carrier family 43 member 3</fullName>
    </recommendedName>
</protein>
<reference evidence="2" key="1">
    <citation type="submission" date="2019-08" db="EMBL/GenBank/DDBJ databases">
        <title>The improved chromosome-level genome for the pearl oyster Pinctada fucata martensii using PacBio sequencing and Hi-C.</title>
        <authorList>
            <person name="Zheng Z."/>
        </authorList>
    </citation>
    <scope>NUCLEOTIDE SEQUENCE</scope>
    <source>
        <strain evidence="2">ZZ-2019</strain>
        <tissue evidence="2">Adductor muscle</tissue>
    </source>
</reference>
<feature type="transmembrane region" description="Helical" evidence="1">
    <location>
        <begin position="404"/>
        <end position="428"/>
    </location>
</feature>